<feature type="compositionally biased region" description="Basic and acidic residues" evidence="1">
    <location>
        <begin position="102"/>
        <end position="112"/>
    </location>
</feature>
<dbReference type="EMBL" id="FZOH01000014">
    <property type="protein sequence ID" value="SNT02128.1"/>
    <property type="molecule type" value="Genomic_DNA"/>
</dbReference>
<keyword evidence="2" id="KW-0472">Membrane</keyword>
<feature type="transmembrane region" description="Helical" evidence="2">
    <location>
        <begin position="210"/>
        <end position="227"/>
    </location>
</feature>
<feature type="transmembrane region" description="Helical" evidence="2">
    <location>
        <begin position="13"/>
        <end position="33"/>
    </location>
</feature>
<keyword evidence="2" id="KW-0812">Transmembrane</keyword>
<evidence type="ECO:0000256" key="2">
    <source>
        <dbReference type="SAM" id="Phobius"/>
    </source>
</evidence>
<feature type="transmembrane region" description="Helical" evidence="2">
    <location>
        <begin position="239"/>
        <end position="256"/>
    </location>
</feature>
<evidence type="ECO:0000256" key="1">
    <source>
        <dbReference type="SAM" id="MobiDB-lite"/>
    </source>
</evidence>
<dbReference type="AlphaFoldDB" id="A0A239J9G0"/>
<protein>
    <submittedName>
        <fullName evidence="3">Zinc transporter, ZIP family</fullName>
    </submittedName>
</protein>
<keyword evidence="2" id="KW-1133">Transmembrane helix</keyword>
<sequence>MGTDRSVPGAVEAGLWGLLGGAALVLGALVAWFVRVPRTLIASVMAFGSGVLFSAVAFDLVEEAADTGGLGPTAIGFVGGALAYLVANALLARRGARHRKRSGGEGPERQPSEDEQSGSGAAIAIGALLDGVPESVVLGLSLLGGGAVSAPVLAAVFISNVPEGLSSAAGMKASGRRAGYVFGVWGGIAVVSGVAALVGYLALGDAPPEAVAVITAVAAGAILTMIADTMIPEAFERTRTWTGVITTVGFLVAFAIERLGA</sequence>
<feature type="transmembrane region" description="Helical" evidence="2">
    <location>
        <begin position="40"/>
        <end position="58"/>
    </location>
</feature>
<feature type="transmembrane region" description="Helical" evidence="2">
    <location>
        <begin position="178"/>
        <end position="203"/>
    </location>
</feature>
<proteinExistence type="predicted"/>
<dbReference type="Proteomes" id="UP000198386">
    <property type="component" value="Unassembled WGS sequence"/>
</dbReference>
<feature type="transmembrane region" description="Helical" evidence="2">
    <location>
        <begin position="136"/>
        <end position="158"/>
    </location>
</feature>
<accession>A0A239J9G0</accession>
<gene>
    <name evidence="3" type="ORF">SAMN04488107_4675</name>
</gene>
<evidence type="ECO:0000313" key="3">
    <source>
        <dbReference type="EMBL" id="SNT02128.1"/>
    </source>
</evidence>
<feature type="transmembrane region" description="Helical" evidence="2">
    <location>
        <begin position="70"/>
        <end position="91"/>
    </location>
</feature>
<evidence type="ECO:0000313" key="4">
    <source>
        <dbReference type="Proteomes" id="UP000198386"/>
    </source>
</evidence>
<name>A0A239J9G0_9ACTN</name>
<reference evidence="4" key="1">
    <citation type="submission" date="2017-06" db="EMBL/GenBank/DDBJ databases">
        <authorList>
            <person name="Varghese N."/>
            <person name="Submissions S."/>
        </authorList>
    </citation>
    <scope>NUCLEOTIDE SEQUENCE [LARGE SCALE GENOMIC DNA]</scope>
    <source>
        <strain evidence="4">DSM 45423</strain>
    </source>
</reference>
<organism evidence="3 4">
    <name type="scientific">Geodermatophilus saharensis</name>
    <dbReference type="NCBI Taxonomy" id="1137994"/>
    <lineage>
        <taxon>Bacteria</taxon>
        <taxon>Bacillati</taxon>
        <taxon>Actinomycetota</taxon>
        <taxon>Actinomycetes</taxon>
        <taxon>Geodermatophilales</taxon>
        <taxon>Geodermatophilaceae</taxon>
        <taxon>Geodermatophilus</taxon>
    </lineage>
</organism>
<feature type="region of interest" description="Disordered" evidence="1">
    <location>
        <begin position="97"/>
        <end position="118"/>
    </location>
</feature>
<keyword evidence="4" id="KW-1185">Reference proteome</keyword>